<proteinExistence type="predicted"/>
<accession>F5L5A1</accession>
<name>F5L5A1_CALTT</name>
<reference evidence="2 4" key="1">
    <citation type="journal article" date="2011" name="J. Bacteriol.">
        <title>Draft genome sequence of the thermoalkaliphilic Caldalkalibacillus thermarum strain TA2.A1.</title>
        <authorList>
            <person name="Kalamorz F."/>
            <person name="Keis S."/>
            <person name="McMillan D.G."/>
            <person name="Olsson K."/>
            <person name="Stanton J.A."/>
            <person name="Stockwell P."/>
            <person name="Black M.A."/>
            <person name="Klingeman D.M."/>
            <person name="Land M.L."/>
            <person name="Han C.S."/>
            <person name="Martin S.L."/>
            <person name="Becher S.A."/>
            <person name="Peddie C.J."/>
            <person name="Morgan H.W."/>
            <person name="Matthies D."/>
            <person name="Preiss L."/>
            <person name="Meier T."/>
            <person name="Brown S.D."/>
            <person name="Cook G.M."/>
        </authorList>
    </citation>
    <scope>NUCLEOTIDE SEQUENCE [LARGE SCALE GENOMIC DNA]</scope>
    <source>
        <strain evidence="2 4">TA2.A1</strain>
    </source>
</reference>
<evidence type="ECO:0000313" key="4">
    <source>
        <dbReference type="Proteomes" id="UP000010716"/>
    </source>
</evidence>
<sequence length="90" mass="9809">MYKKVLLFSLVVIFFMATEALFVGAEQLEQSTFSNNSGDDVGIQTYPVGAWINPTSQTITGSSATARWTIAWDGGDGRYVVRFTYGDGGQ</sequence>
<gene>
    <name evidence="2" type="ORF">CathTA2_0964</name>
    <name evidence="3" type="ORF">HUR95_04575</name>
</gene>
<feature type="chain" id="PRO_5044483268" evidence="1">
    <location>
        <begin position="26"/>
        <end position="90"/>
    </location>
</feature>
<dbReference type="AlphaFoldDB" id="F5L5A1"/>
<organism evidence="2 4">
    <name type="scientific">Caldalkalibacillus thermarum (strain TA2.A1)</name>
    <dbReference type="NCBI Taxonomy" id="986075"/>
    <lineage>
        <taxon>Bacteria</taxon>
        <taxon>Bacillati</taxon>
        <taxon>Bacillota</taxon>
        <taxon>Bacilli</taxon>
        <taxon>Bacillales</taxon>
        <taxon>Bacillaceae</taxon>
        <taxon>Caldalkalibacillus</taxon>
    </lineage>
</organism>
<evidence type="ECO:0000313" key="5">
    <source>
        <dbReference type="Proteomes" id="UP000825179"/>
    </source>
</evidence>
<reference evidence="3" key="3">
    <citation type="submission" date="2021-08" db="EMBL/GenBank/DDBJ databases">
        <authorList>
            <person name="de Jong S."/>
            <person name="van den Broek M."/>
            <person name="Merkel A."/>
            <person name="de la Torre Cortes P."/>
            <person name="Kalamorz F."/>
            <person name="Cook G."/>
            <person name="van Loosdrecht M."/>
            <person name="McMillan D."/>
        </authorList>
    </citation>
    <scope>NUCLEOTIDE SEQUENCE</scope>
    <source>
        <strain evidence="3">TA2.A1</strain>
    </source>
</reference>
<dbReference type="Proteomes" id="UP000825179">
    <property type="component" value="Chromosome"/>
</dbReference>
<dbReference type="KEGG" id="cthu:HUR95_04575"/>
<evidence type="ECO:0000256" key="1">
    <source>
        <dbReference type="SAM" id="SignalP"/>
    </source>
</evidence>
<dbReference type="EMBL" id="AFCE01000103">
    <property type="protein sequence ID" value="EGL83469.1"/>
    <property type="molecule type" value="Genomic_DNA"/>
</dbReference>
<feature type="signal peptide" evidence="1">
    <location>
        <begin position="1"/>
        <end position="25"/>
    </location>
</feature>
<dbReference type="EMBL" id="CP082237">
    <property type="protein sequence ID" value="QZT34623.1"/>
    <property type="molecule type" value="Genomic_DNA"/>
</dbReference>
<keyword evidence="1" id="KW-0732">Signal</keyword>
<evidence type="ECO:0000313" key="3">
    <source>
        <dbReference type="EMBL" id="QZT34623.1"/>
    </source>
</evidence>
<evidence type="ECO:0000313" key="2">
    <source>
        <dbReference type="EMBL" id="EGL83469.1"/>
    </source>
</evidence>
<dbReference type="Proteomes" id="UP000010716">
    <property type="component" value="Unassembled WGS sequence"/>
</dbReference>
<keyword evidence="5" id="KW-1185">Reference proteome</keyword>
<dbReference type="RefSeq" id="WP_007503639.1">
    <property type="nucleotide sequence ID" value="NZ_AFCE01000103.1"/>
</dbReference>
<reference evidence="3 5" key="2">
    <citation type="journal article" date="2020" name="Extremophiles">
        <title>Genomic analysis of Caldalkalibacillus thermarum TA2.A1 reveals aerobic alkaliphilic metabolism and evolutionary hallmarks linking alkaliphilic bacteria and plant life.</title>
        <authorList>
            <person name="de Jong S.I."/>
            <person name="van den Broek M.A."/>
            <person name="Merkel A.Y."/>
            <person name="de la Torre Cortes P."/>
            <person name="Kalamorz F."/>
            <person name="Cook G.M."/>
            <person name="van Loosdrecht M.C.M."/>
            <person name="McMillan D.G.G."/>
        </authorList>
    </citation>
    <scope>NUCLEOTIDE SEQUENCE [LARGE SCALE GENOMIC DNA]</scope>
    <source>
        <strain evidence="3 5">TA2.A1</strain>
    </source>
</reference>
<protein>
    <submittedName>
        <fullName evidence="2">Uncharacterized protein</fullName>
    </submittedName>
</protein>